<evidence type="ECO:0000256" key="2">
    <source>
        <dbReference type="ARBA" id="ARBA00022679"/>
    </source>
</evidence>
<dbReference type="InterPro" id="IPR029063">
    <property type="entry name" value="SAM-dependent_MTases_sf"/>
</dbReference>
<gene>
    <name evidence="4" type="ORF">I0K15_06520</name>
</gene>
<name>A0A7S9QDY6_9RHOB</name>
<dbReference type="AlphaFoldDB" id="A0A7S9QDY6"/>
<keyword evidence="1 4" id="KW-0489">Methyltransferase</keyword>
<dbReference type="Gene3D" id="3.40.50.150">
    <property type="entry name" value="Vaccinia Virus protein VP39"/>
    <property type="match status" value="1"/>
</dbReference>
<protein>
    <submittedName>
        <fullName evidence="4">SAM-dependent methyltransferase</fullName>
    </submittedName>
</protein>
<dbReference type="InterPro" id="IPR050602">
    <property type="entry name" value="Malonyl-ACP_OMT"/>
</dbReference>
<keyword evidence="2 4" id="KW-0808">Transferase</keyword>
<proteinExistence type="predicted"/>
<keyword evidence="5" id="KW-1185">Reference proteome</keyword>
<dbReference type="GO" id="GO:0032259">
    <property type="term" value="P:methylation"/>
    <property type="evidence" value="ECO:0007669"/>
    <property type="project" value="UniProtKB-KW"/>
</dbReference>
<accession>A0A7S9QDY6</accession>
<dbReference type="InterPro" id="IPR013216">
    <property type="entry name" value="Methyltransf_11"/>
</dbReference>
<dbReference type="RefSeq" id="WP_196104584.1">
    <property type="nucleotide sequence ID" value="NZ_CP064942.1"/>
</dbReference>
<dbReference type="PANTHER" id="PTHR13090:SF1">
    <property type="entry name" value="ARGININE-HYDROXYLASE NDUFAF5, MITOCHONDRIAL"/>
    <property type="match status" value="1"/>
</dbReference>
<dbReference type="EMBL" id="CP064942">
    <property type="protein sequence ID" value="QPH55385.1"/>
    <property type="molecule type" value="Genomic_DNA"/>
</dbReference>
<evidence type="ECO:0000313" key="5">
    <source>
        <dbReference type="Proteomes" id="UP000594800"/>
    </source>
</evidence>
<evidence type="ECO:0000313" key="4">
    <source>
        <dbReference type="EMBL" id="QPH55385.1"/>
    </source>
</evidence>
<feature type="domain" description="Methyltransferase type 11" evidence="3">
    <location>
        <begin position="71"/>
        <end position="113"/>
    </location>
</feature>
<organism evidence="4 5">
    <name type="scientific">Pontivivens ytuae</name>
    <dbReference type="NCBI Taxonomy" id="2789856"/>
    <lineage>
        <taxon>Bacteria</taxon>
        <taxon>Pseudomonadati</taxon>
        <taxon>Pseudomonadota</taxon>
        <taxon>Alphaproteobacteria</taxon>
        <taxon>Rhodobacterales</taxon>
        <taxon>Paracoccaceae</taxon>
        <taxon>Pontivivens</taxon>
    </lineage>
</organism>
<dbReference type="GO" id="GO:0008757">
    <property type="term" value="F:S-adenosylmethionine-dependent methyltransferase activity"/>
    <property type="evidence" value="ECO:0007669"/>
    <property type="project" value="InterPro"/>
</dbReference>
<dbReference type="PANTHER" id="PTHR13090">
    <property type="entry name" value="ARGININE-HYDROXYLASE NDUFAF5, MITOCHONDRIAL"/>
    <property type="match status" value="1"/>
</dbReference>
<dbReference type="SUPFAM" id="SSF53335">
    <property type="entry name" value="S-adenosyl-L-methionine-dependent methyltransferases"/>
    <property type="match status" value="1"/>
</dbReference>
<reference evidence="4 5" key="1">
    <citation type="submission" date="2020-11" db="EMBL/GenBank/DDBJ databases">
        <title>Description of Pontivivens ytuae sp. nov. isolated from deep sea sediment of Mariana Trench.</title>
        <authorList>
            <person name="Wang Z."/>
            <person name="Sun Q.-L."/>
            <person name="Xu X.-D."/>
            <person name="Tang Y.-Z."/>
            <person name="Zhang J."/>
        </authorList>
    </citation>
    <scope>NUCLEOTIDE SEQUENCE [LARGE SCALE GENOMIC DNA]</scope>
    <source>
        <strain evidence="4 5">MT2928</strain>
    </source>
</reference>
<dbReference type="Pfam" id="PF08241">
    <property type="entry name" value="Methyltransf_11"/>
    <property type="match status" value="1"/>
</dbReference>
<dbReference type="Proteomes" id="UP000594800">
    <property type="component" value="Chromosome"/>
</dbReference>
<sequence>MEQTLVDRMALARRRARASGATFLHEEAAREVSERLAEVNKSFTAPAVIGPEAALWADLLGLDAVQVPDDDVLALEEGAHDLVVHGLALHWANDPVGQLVQMRRALRPDGLMLAALFGGETLQELRRAFSDAEVEVTGGLSPRVAPMGEIRDLGALLQRAGFALPVADAMPLTVDYADPLALMRDLRAMGETNVLAARHRAPLRRAVLMRAAELYHQHFARPDGRITATFEIVFLTGWAPAESQQKPLRPGSARTRLADALRVPEHSAGEKAGG</sequence>
<evidence type="ECO:0000256" key="1">
    <source>
        <dbReference type="ARBA" id="ARBA00022603"/>
    </source>
</evidence>
<dbReference type="KEGG" id="poz:I0K15_06520"/>
<evidence type="ECO:0000259" key="3">
    <source>
        <dbReference type="Pfam" id="PF08241"/>
    </source>
</evidence>